<dbReference type="Proteomes" id="UP000054903">
    <property type="component" value="Unassembled WGS sequence"/>
</dbReference>
<dbReference type="GO" id="GO:0005524">
    <property type="term" value="F:ATP binding"/>
    <property type="evidence" value="ECO:0007669"/>
    <property type="project" value="UniProtKB-KW"/>
</dbReference>
<evidence type="ECO:0000256" key="5">
    <source>
        <dbReference type="ARBA" id="ARBA00022741"/>
    </source>
</evidence>
<evidence type="ECO:0000313" key="8">
    <source>
        <dbReference type="EMBL" id="SAK59092.1"/>
    </source>
</evidence>
<evidence type="ECO:0000259" key="7">
    <source>
        <dbReference type="PROSITE" id="PS50893"/>
    </source>
</evidence>
<reference evidence="8" key="1">
    <citation type="submission" date="2016-01" db="EMBL/GenBank/DDBJ databases">
        <authorList>
            <person name="Peeters C."/>
        </authorList>
    </citation>
    <scope>NUCLEOTIDE SEQUENCE</scope>
    <source>
        <strain evidence="8">LMG 29320</strain>
    </source>
</reference>
<dbReference type="InterPro" id="IPR050107">
    <property type="entry name" value="ABC_carbohydrate_import_ATPase"/>
</dbReference>
<dbReference type="SUPFAM" id="SSF52540">
    <property type="entry name" value="P-loop containing nucleoside triphosphate hydrolases"/>
    <property type="match status" value="1"/>
</dbReference>
<organism evidence="8 9">
    <name type="scientific">Caballeronia fortuita</name>
    <dbReference type="NCBI Taxonomy" id="1777138"/>
    <lineage>
        <taxon>Bacteria</taxon>
        <taxon>Pseudomonadati</taxon>
        <taxon>Pseudomonadota</taxon>
        <taxon>Betaproteobacteria</taxon>
        <taxon>Burkholderiales</taxon>
        <taxon>Burkholderiaceae</taxon>
        <taxon>Caballeronia</taxon>
    </lineage>
</organism>
<dbReference type="InterPro" id="IPR017871">
    <property type="entry name" value="ABC_transporter-like_CS"/>
</dbReference>
<dbReference type="PANTHER" id="PTHR43790">
    <property type="entry name" value="CARBOHYDRATE TRANSPORT ATP-BINDING PROTEIN MG119-RELATED"/>
    <property type="match status" value="1"/>
</dbReference>
<keyword evidence="2" id="KW-0472">Membrane</keyword>
<dbReference type="EMBL" id="FCNX02000004">
    <property type="protein sequence ID" value="SAK59092.1"/>
    <property type="molecule type" value="Genomic_DNA"/>
</dbReference>
<evidence type="ECO:0000256" key="6">
    <source>
        <dbReference type="ARBA" id="ARBA00022840"/>
    </source>
</evidence>
<name>A0A158AMR9_9BURK</name>
<dbReference type="PANTHER" id="PTHR43790:SF8">
    <property type="entry name" value="SUGAR ABC TRANSPORTER ATP-BINDING PROTEIN"/>
    <property type="match status" value="1"/>
</dbReference>
<evidence type="ECO:0000256" key="1">
    <source>
        <dbReference type="ARBA" id="ARBA00022475"/>
    </source>
</evidence>
<dbReference type="PROSITE" id="PS50893">
    <property type="entry name" value="ABC_TRANSPORTER_2"/>
    <property type="match status" value="1"/>
</dbReference>
<dbReference type="Gene3D" id="3.40.50.300">
    <property type="entry name" value="P-loop containing nucleotide triphosphate hydrolases"/>
    <property type="match status" value="1"/>
</dbReference>
<comment type="caution">
    <text evidence="8">The sequence shown here is derived from an EMBL/GenBank/DDBJ whole genome shotgun (WGS) entry which is preliminary data.</text>
</comment>
<accession>A0A158AMR9</accession>
<evidence type="ECO:0000313" key="9">
    <source>
        <dbReference type="Proteomes" id="UP000054903"/>
    </source>
</evidence>
<keyword evidence="3" id="KW-0813">Transport</keyword>
<dbReference type="Pfam" id="PF00005">
    <property type="entry name" value="ABC_tran"/>
    <property type="match status" value="1"/>
</dbReference>
<keyword evidence="4" id="KW-0677">Repeat</keyword>
<protein>
    <submittedName>
        <fullName evidence="8">ABC transporter ATP-binding protein</fullName>
    </submittedName>
</protein>
<dbReference type="OrthoDB" id="9776369at2"/>
<keyword evidence="5" id="KW-0547">Nucleotide-binding</keyword>
<evidence type="ECO:0000256" key="4">
    <source>
        <dbReference type="ARBA" id="ARBA00022737"/>
    </source>
</evidence>
<dbReference type="InterPro" id="IPR027417">
    <property type="entry name" value="P-loop_NTPase"/>
</dbReference>
<gene>
    <name evidence="8" type="ORF">AWB77_01937</name>
</gene>
<dbReference type="CDD" id="cd03216">
    <property type="entry name" value="ABC_Carb_Monos_I"/>
    <property type="match status" value="1"/>
</dbReference>
<sequence length="271" mass="29647">MAEPQTAPVVNVDPANLALRGDKIVKRFGAVTALDGVSLTLGKGEILGILGDNGAGKSTLVKILTGFHQQTTGTLHVHGEETLLKSVDHARALGIECVYQDLALANSLSIYHNMFLNREIVRRGPGRVLRLVDHKQMRERAAQLLEDIGVHVPSVDLPVERLSGGQRQAIAVARAVHSNAKILLLDEPLAAMGAREAALIIDLVMRLKEKGGLSIIMIMHNYAQTLDIADRIMLMQRGRVTYEQRSANTSVAELMDIVRREYRAMRATTAQ</sequence>
<keyword evidence="6 8" id="KW-0067">ATP-binding</keyword>
<dbReference type="InterPro" id="IPR003593">
    <property type="entry name" value="AAA+_ATPase"/>
</dbReference>
<dbReference type="InterPro" id="IPR003439">
    <property type="entry name" value="ABC_transporter-like_ATP-bd"/>
</dbReference>
<keyword evidence="3" id="KW-0762">Sugar transport</keyword>
<evidence type="ECO:0000256" key="3">
    <source>
        <dbReference type="ARBA" id="ARBA00022597"/>
    </source>
</evidence>
<evidence type="ECO:0000256" key="2">
    <source>
        <dbReference type="ARBA" id="ARBA00022519"/>
    </source>
</evidence>
<feature type="domain" description="ABC transporter" evidence="7">
    <location>
        <begin position="19"/>
        <end position="262"/>
    </location>
</feature>
<dbReference type="PROSITE" id="PS00211">
    <property type="entry name" value="ABC_TRANSPORTER_1"/>
    <property type="match status" value="1"/>
</dbReference>
<dbReference type="SMART" id="SM00382">
    <property type="entry name" value="AAA"/>
    <property type="match status" value="1"/>
</dbReference>
<keyword evidence="1" id="KW-1003">Cell membrane</keyword>
<dbReference type="RefSeq" id="WP_061134189.1">
    <property type="nucleotide sequence ID" value="NZ_FCNX02000004.1"/>
</dbReference>
<dbReference type="STRING" id="1777138.AWB77_01937"/>
<dbReference type="GO" id="GO:0016887">
    <property type="term" value="F:ATP hydrolysis activity"/>
    <property type="evidence" value="ECO:0007669"/>
    <property type="project" value="InterPro"/>
</dbReference>
<keyword evidence="9" id="KW-1185">Reference proteome</keyword>
<proteinExistence type="predicted"/>
<dbReference type="AlphaFoldDB" id="A0A158AMR9"/>
<keyword evidence="2" id="KW-0997">Cell inner membrane</keyword>